<gene>
    <name evidence="1" type="ORF">LCGC14_1226880</name>
</gene>
<proteinExistence type="predicted"/>
<accession>A0A0F9LWT1</accession>
<evidence type="ECO:0000313" key="1">
    <source>
        <dbReference type="EMBL" id="KKM91596.1"/>
    </source>
</evidence>
<evidence type="ECO:0008006" key="2">
    <source>
        <dbReference type="Google" id="ProtNLM"/>
    </source>
</evidence>
<dbReference type="AlphaFoldDB" id="A0A0F9LWT1"/>
<dbReference type="InterPro" id="IPR036890">
    <property type="entry name" value="HATPase_C_sf"/>
</dbReference>
<feature type="non-terminal residue" evidence="1">
    <location>
        <position position="1"/>
    </location>
</feature>
<reference evidence="1" key="1">
    <citation type="journal article" date="2015" name="Nature">
        <title>Complex archaea that bridge the gap between prokaryotes and eukaryotes.</title>
        <authorList>
            <person name="Spang A."/>
            <person name="Saw J.H."/>
            <person name="Jorgensen S.L."/>
            <person name="Zaremba-Niedzwiedzka K."/>
            <person name="Martijn J."/>
            <person name="Lind A.E."/>
            <person name="van Eijk R."/>
            <person name="Schleper C."/>
            <person name="Guy L."/>
            <person name="Ettema T.J."/>
        </authorList>
    </citation>
    <scope>NUCLEOTIDE SEQUENCE</scope>
</reference>
<sequence length="26" mass="2946">HDGKIWMESEGKSKGSTFYFTLPTAK</sequence>
<comment type="caution">
    <text evidence="1">The sequence shown here is derived from an EMBL/GenBank/DDBJ whole genome shotgun (WGS) entry which is preliminary data.</text>
</comment>
<name>A0A0F9LWT1_9ZZZZ</name>
<dbReference type="EMBL" id="LAZR01006512">
    <property type="protein sequence ID" value="KKM91596.1"/>
    <property type="molecule type" value="Genomic_DNA"/>
</dbReference>
<protein>
    <recommendedName>
        <fullName evidence="2">Histidine kinase/HSP90-like ATPase domain-containing protein</fullName>
    </recommendedName>
</protein>
<dbReference type="Gene3D" id="3.30.565.10">
    <property type="entry name" value="Histidine kinase-like ATPase, C-terminal domain"/>
    <property type="match status" value="1"/>
</dbReference>
<organism evidence="1">
    <name type="scientific">marine sediment metagenome</name>
    <dbReference type="NCBI Taxonomy" id="412755"/>
    <lineage>
        <taxon>unclassified sequences</taxon>
        <taxon>metagenomes</taxon>
        <taxon>ecological metagenomes</taxon>
    </lineage>
</organism>